<sequence>MAVDAGRGHHGIEKGRRSGFSAEMSILQSDLEDEARNIIVHELVLIYMWYMGHQTASFRDVGDRFDVTISSVNRIVRRLTLFLSNLSADIIKWPDENEKHISEEHFRSNGFPNVIGAIDGSHIKIDKPSNDPEMQAVCDHQRKIRDVFIGYPGSVHDSRDSGYPLQGNLLTPYKDRGNLTNK</sequence>
<gene>
    <name evidence="1" type="ORF">NQ317_000614</name>
</gene>
<name>A0ABQ9JSD6_9CUCU</name>
<accession>A0ABQ9JSD6</accession>
<proteinExistence type="predicted"/>
<keyword evidence="2" id="KW-1185">Reference proteome</keyword>
<dbReference type="InterPro" id="IPR045249">
    <property type="entry name" value="HARBI1-like"/>
</dbReference>
<evidence type="ECO:0008006" key="3">
    <source>
        <dbReference type="Google" id="ProtNLM"/>
    </source>
</evidence>
<organism evidence="1 2">
    <name type="scientific">Molorchus minor</name>
    <dbReference type="NCBI Taxonomy" id="1323400"/>
    <lineage>
        <taxon>Eukaryota</taxon>
        <taxon>Metazoa</taxon>
        <taxon>Ecdysozoa</taxon>
        <taxon>Arthropoda</taxon>
        <taxon>Hexapoda</taxon>
        <taxon>Insecta</taxon>
        <taxon>Pterygota</taxon>
        <taxon>Neoptera</taxon>
        <taxon>Endopterygota</taxon>
        <taxon>Coleoptera</taxon>
        <taxon>Polyphaga</taxon>
        <taxon>Cucujiformia</taxon>
        <taxon>Chrysomeloidea</taxon>
        <taxon>Cerambycidae</taxon>
        <taxon>Lamiinae</taxon>
        <taxon>Monochamini</taxon>
        <taxon>Molorchus</taxon>
    </lineage>
</organism>
<dbReference type="Proteomes" id="UP001162164">
    <property type="component" value="Unassembled WGS sequence"/>
</dbReference>
<evidence type="ECO:0000313" key="1">
    <source>
        <dbReference type="EMBL" id="KAJ8980498.1"/>
    </source>
</evidence>
<protein>
    <recommendedName>
        <fullName evidence="3">Nuclease HARBI1</fullName>
    </recommendedName>
</protein>
<comment type="caution">
    <text evidence="1">The sequence shown here is derived from an EMBL/GenBank/DDBJ whole genome shotgun (WGS) entry which is preliminary data.</text>
</comment>
<dbReference type="PANTHER" id="PTHR22930">
    <property type="match status" value="1"/>
</dbReference>
<dbReference type="PANTHER" id="PTHR22930:SF85">
    <property type="entry name" value="GH03217P-RELATED"/>
    <property type="match status" value="1"/>
</dbReference>
<reference evidence="1" key="1">
    <citation type="journal article" date="2023" name="Insect Mol. Biol.">
        <title>Genome sequencing provides insights into the evolution of gene families encoding plant cell wall-degrading enzymes in longhorned beetles.</title>
        <authorList>
            <person name="Shin N.R."/>
            <person name="Okamura Y."/>
            <person name="Kirsch R."/>
            <person name="Pauchet Y."/>
        </authorList>
    </citation>
    <scope>NUCLEOTIDE SEQUENCE</scope>
    <source>
        <strain evidence="1">MMC_N1</strain>
    </source>
</reference>
<evidence type="ECO:0000313" key="2">
    <source>
        <dbReference type="Proteomes" id="UP001162164"/>
    </source>
</evidence>
<dbReference type="EMBL" id="JAPWTJ010000257">
    <property type="protein sequence ID" value="KAJ8980498.1"/>
    <property type="molecule type" value="Genomic_DNA"/>
</dbReference>